<dbReference type="InterPro" id="IPR050336">
    <property type="entry name" value="Chromosome_partition/occlusion"/>
</dbReference>
<evidence type="ECO:0000313" key="5">
    <source>
        <dbReference type="Proteomes" id="UP000018130"/>
    </source>
</evidence>
<dbReference type="FunFam" id="3.90.1530.30:FF:000001">
    <property type="entry name" value="Chromosome partitioning protein ParB"/>
    <property type="match status" value="1"/>
</dbReference>
<dbReference type="GO" id="GO:0007059">
    <property type="term" value="P:chromosome segregation"/>
    <property type="evidence" value="ECO:0007669"/>
    <property type="project" value="TreeGrafter"/>
</dbReference>
<dbReference type="InterPro" id="IPR036086">
    <property type="entry name" value="ParB/Sulfiredoxin_sf"/>
</dbReference>
<feature type="domain" description="ParB-like N-terminal" evidence="3">
    <location>
        <begin position="33"/>
        <end position="122"/>
    </location>
</feature>
<dbReference type="SUPFAM" id="SSF110849">
    <property type="entry name" value="ParB/Sulfiredoxin"/>
    <property type="match status" value="1"/>
</dbReference>
<dbReference type="Gene3D" id="3.90.1530.30">
    <property type="match status" value="1"/>
</dbReference>
<organism evidence="4 5">
    <name type="scientific">Crocosphaera watsonii WH 0402</name>
    <dbReference type="NCBI Taxonomy" id="1284629"/>
    <lineage>
        <taxon>Bacteria</taxon>
        <taxon>Bacillati</taxon>
        <taxon>Cyanobacteriota</taxon>
        <taxon>Cyanophyceae</taxon>
        <taxon>Oscillatoriophycideae</taxon>
        <taxon>Chroococcales</taxon>
        <taxon>Aphanothecaceae</taxon>
        <taxon>Crocosphaera</taxon>
    </lineage>
</organism>
<dbReference type="PANTHER" id="PTHR33375:SF7">
    <property type="entry name" value="CHROMOSOME 2-PARTITIONING PROTEIN PARB-RELATED"/>
    <property type="match status" value="1"/>
</dbReference>
<dbReference type="EMBL" id="CAQN01001151">
    <property type="protein sequence ID" value="CCQ70256.1"/>
    <property type="molecule type" value="Genomic_DNA"/>
</dbReference>
<evidence type="ECO:0000256" key="1">
    <source>
        <dbReference type="ARBA" id="ARBA00006295"/>
    </source>
</evidence>
<dbReference type="InterPro" id="IPR003115">
    <property type="entry name" value="ParB_N"/>
</dbReference>
<comment type="caution">
    <text evidence="4">The sequence shown here is derived from an EMBL/GenBank/DDBJ whole genome shotgun (WGS) entry which is preliminary data.</text>
</comment>
<dbReference type="Gene3D" id="1.10.10.2830">
    <property type="match status" value="1"/>
</dbReference>
<dbReference type="GO" id="GO:0005694">
    <property type="term" value="C:chromosome"/>
    <property type="evidence" value="ECO:0007669"/>
    <property type="project" value="TreeGrafter"/>
</dbReference>
<gene>
    <name evidence="4" type="ORF">CWATWH0402_6193</name>
</gene>
<dbReference type="InterPro" id="IPR041468">
    <property type="entry name" value="HTH_ParB/Spo0J"/>
</dbReference>
<dbReference type="RefSeq" id="WP_053081895.1">
    <property type="nucleotide sequence ID" value="NZ_CAQN01001151.1"/>
</dbReference>
<sequence>MSNVPPKRNLRNVVLFQDDQLSSVTTTSETNFTEILREKIVLPPEQSRRYFDEVAMAHLVSSIKKEGILQPLLVRQVGDNYELVAGERRYRAATALGLRQVPVIIKQLSEQQAQLIALTENLQREDLNPVEETEGILALLSIKLEKETTEVISYLNRLDHAQRGNLKTETSEIESAHNVMGRKEIEEIFEALGLTWQSFLKNRLPLLKLPGDVLEKLREGKIAYTKAKAIAKIKDQETRISLLDESISKIGHYLKLKSAFSN</sequence>
<evidence type="ECO:0000313" key="4">
    <source>
        <dbReference type="EMBL" id="CCQ70256.1"/>
    </source>
</evidence>
<dbReference type="Pfam" id="PF02195">
    <property type="entry name" value="ParB_N"/>
    <property type="match status" value="1"/>
</dbReference>
<evidence type="ECO:0000256" key="2">
    <source>
        <dbReference type="ARBA" id="ARBA00023125"/>
    </source>
</evidence>
<keyword evidence="2" id="KW-0238">DNA-binding</keyword>
<comment type="similarity">
    <text evidence="1">Belongs to the ParB family.</text>
</comment>
<dbReference type="Pfam" id="PF17762">
    <property type="entry name" value="HTH_ParB"/>
    <property type="match status" value="1"/>
</dbReference>
<dbReference type="GO" id="GO:0003677">
    <property type="term" value="F:DNA binding"/>
    <property type="evidence" value="ECO:0007669"/>
    <property type="project" value="UniProtKB-KW"/>
</dbReference>
<reference evidence="4 5" key="1">
    <citation type="submission" date="2013-01" db="EMBL/GenBank/DDBJ databases">
        <authorList>
            <person name="Bench S."/>
        </authorList>
    </citation>
    <scope>NUCLEOTIDE SEQUENCE [LARGE SCALE GENOMIC DNA]</scope>
    <source>
        <strain evidence="4 5">WH 0402</strain>
    </source>
</reference>
<protein>
    <submittedName>
        <fullName evidence="4">Chromosome (Plasmid) partitioning protein ParB / Stage 0 sporulation protein J</fullName>
    </submittedName>
</protein>
<name>T2JYY7_CROWT</name>
<dbReference type="PANTHER" id="PTHR33375">
    <property type="entry name" value="CHROMOSOME-PARTITIONING PROTEIN PARB-RELATED"/>
    <property type="match status" value="1"/>
</dbReference>
<accession>T2JYY7</accession>
<dbReference type="NCBIfam" id="TIGR00180">
    <property type="entry name" value="parB_part"/>
    <property type="match status" value="1"/>
</dbReference>
<dbReference type="Proteomes" id="UP000018130">
    <property type="component" value="Unassembled WGS sequence"/>
</dbReference>
<reference evidence="4 5" key="2">
    <citation type="submission" date="2013-09" db="EMBL/GenBank/DDBJ databases">
        <title>Whole genome comparison of six Crocosphaera watsonii strains with differing phenotypes.</title>
        <authorList>
            <person name="Bench S.R."/>
            <person name="Heller P."/>
            <person name="Frank I."/>
            <person name="Arciniega M."/>
            <person name="Shilova I.N."/>
            <person name="Zehr J.P."/>
        </authorList>
    </citation>
    <scope>NUCLEOTIDE SEQUENCE [LARGE SCALE GENOMIC DNA]</scope>
    <source>
        <strain evidence="4 5">WH 0402</strain>
    </source>
</reference>
<dbReference type="SUPFAM" id="SSF109709">
    <property type="entry name" value="KorB DNA-binding domain-like"/>
    <property type="match status" value="1"/>
</dbReference>
<dbReference type="SMART" id="SM00470">
    <property type="entry name" value="ParB"/>
    <property type="match status" value="1"/>
</dbReference>
<dbReference type="InterPro" id="IPR004437">
    <property type="entry name" value="ParB/RepB/Spo0J"/>
</dbReference>
<proteinExistence type="inferred from homology"/>
<evidence type="ECO:0000259" key="3">
    <source>
        <dbReference type="SMART" id="SM00470"/>
    </source>
</evidence>
<dbReference type="AlphaFoldDB" id="T2JYY7"/>